<dbReference type="Pfam" id="PF14378">
    <property type="entry name" value="PAP2_3"/>
    <property type="match status" value="1"/>
</dbReference>
<feature type="transmembrane region" description="Helical" evidence="1">
    <location>
        <begin position="130"/>
        <end position="148"/>
    </location>
</feature>
<accession>A0ABW4H8W5</accession>
<evidence type="ECO:0000313" key="3">
    <source>
        <dbReference type="EMBL" id="MFD1601766.1"/>
    </source>
</evidence>
<reference evidence="4" key="1">
    <citation type="journal article" date="2019" name="Int. J. Syst. Evol. Microbiol.">
        <title>The Global Catalogue of Microorganisms (GCM) 10K type strain sequencing project: providing services to taxonomists for standard genome sequencing and annotation.</title>
        <authorList>
            <consortium name="The Broad Institute Genomics Platform"/>
            <consortium name="The Broad Institute Genome Sequencing Center for Infectious Disease"/>
            <person name="Wu L."/>
            <person name="Ma J."/>
        </authorList>
    </citation>
    <scope>NUCLEOTIDE SEQUENCE [LARGE SCALE GENOMIC DNA]</scope>
    <source>
        <strain evidence="4">CCUG 70865</strain>
    </source>
</reference>
<keyword evidence="1" id="KW-0472">Membrane</keyword>
<feature type="transmembrane region" description="Helical" evidence="1">
    <location>
        <begin position="232"/>
        <end position="250"/>
    </location>
</feature>
<comment type="caution">
    <text evidence="3">The sequence shown here is derived from an EMBL/GenBank/DDBJ whole genome shotgun (WGS) entry which is preliminary data.</text>
</comment>
<feature type="transmembrane region" description="Helical" evidence="1">
    <location>
        <begin position="157"/>
        <end position="174"/>
    </location>
</feature>
<feature type="transmembrane region" description="Helical" evidence="1">
    <location>
        <begin position="86"/>
        <end position="106"/>
    </location>
</feature>
<organism evidence="3 4">
    <name type="scientific">Flavobacterium artemisiae</name>
    <dbReference type="NCBI Taxonomy" id="2126556"/>
    <lineage>
        <taxon>Bacteria</taxon>
        <taxon>Pseudomonadati</taxon>
        <taxon>Bacteroidota</taxon>
        <taxon>Flavobacteriia</taxon>
        <taxon>Flavobacteriales</taxon>
        <taxon>Flavobacteriaceae</taxon>
        <taxon>Flavobacterium</taxon>
    </lineage>
</organism>
<dbReference type="CDD" id="cd14498">
    <property type="entry name" value="DSP"/>
    <property type="match status" value="1"/>
</dbReference>
<evidence type="ECO:0000259" key="2">
    <source>
        <dbReference type="PROSITE" id="PS50056"/>
    </source>
</evidence>
<dbReference type="InterPro" id="IPR000340">
    <property type="entry name" value="Dual-sp_phosphatase_cat-dom"/>
</dbReference>
<feature type="transmembrane region" description="Helical" evidence="1">
    <location>
        <begin position="12"/>
        <end position="34"/>
    </location>
</feature>
<protein>
    <submittedName>
        <fullName evidence="3">Dual specificity protein phosphatase family protein</fullName>
    </submittedName>
</protein>
<feature type="transmembrane region" description="Helical" evidence="1">
    <location>
        <begin position="54"/>
        <end position="74"/>
    </location>
</feature>
<dbReference type="SMART" id="SM00195">
    <property type="entry name" value="DSPc"/>
    <property type="match status" value="1"/>
</dbReference>
<keyword evidence="1" id="KW-0812">Transmembrane</keyword>
<evidence type="ECO:0000313" key="4">
    <source>
        <dbReference type="Proteomes" id="UP001597138"/>
    </source>
</evidence>
<dbReference type="RefSeq" id="WP_379816199.1">
    <property type="nucleotide sequence ID" value="NZ_JBHUDZ010000002.1"/>
</dbReference>
<feature type="transmembrane region" description="Helical" evidence="1">
    <location>
        <begin position="271"/>
        <end position="287"/>
    </location>
</feature>
<keyword evidence="4" id="KW-1185">Reference proteome</keyword>
<dbReference type="InterPro" id="IPR029021">
    <property type="entry name" value="Prot-tyrosine_phosphatase-like"/>
</dbReference>
<dbReference type="Proteomes" id="UP001597138">
    <property type="component" value="Unassembled WGS sequence"/>
</dbReference>
<dbReference type="PANTHER" id="PTHR47216">
    <property type="match status" value="1"/>
</dbReference>
<sequence length="427" mass="50299">MDKKATVSTRLLWLALSYILFMIIYNSSAWYAFHFQKSDSFVFDFEKNIPFLEWMIIPYMTSGLLFTLAFFFCSSQKDLILLTKRINFTTILSGLFFFLFPLKFSFVKPQTDSDFLNTFFHFLTTWDSNYNQAPSLHIGYAVIFWFIIRKEFKNSKLLIMLQIWILLLCISTLTVFQHHFIDIITALLLSCVTFFIFSENKNRNYRIGLVYYFFGLLFSLIALLIYQYISNFGLLILWISLAVFLVGTAYTNSNPRFLKKEDGSINFFKKIIYFPYLFIYKIIWRFGRKNSSNPITEIVPQIFIGAKLNSKQAKAFINEQTYIIDLAAETEEIDFIRHQSKYFSKPLLDIGSIKDKELETIVTLLKEIHANIKPDEKIFIHCLMGYSRSVFITVFFLKELLNIKLEEAIEIVTTKHSQSIFPKYLIN</sequence>
<dbReference type="Gene3D" id="3.90.190.10">
    <property type="entry name" value="Protein tyrosine phosphatase superfamily"/>
    <property type="match status" value="1"/>
</dbReference>
<proteinExistence type="predicted"/>
<keyword evidence="1" id="KW-1133">Transmembrane helix</keyword>
<dbReference type="PANTHER" id="PTHR47216:SF4">
    <property type="entry name" value="OS01G0859400 PROTEIN"/>
    <property type="match status" value="1"/>
</dbReference>
<feature type="transmembrane region" description="Helical" evidence="1">
    <location>
        <begin position="180"/>
        <end position="197"/>
    </location>
</feature>
<dbReference type="InterPro" id="IPR000387">
    <property type="entry name" value="Tyr_Pase_dom"/>
</dbReference>
<evidence type="ECO:0000256" key="1">
    <source>
        <dbReference type="SAM" id="Phobius"/>
    </source>
</evidence>
<dbReference type="EMBL" id="JBHUDZ010000002">
    <property type="protein sequence ID" value="MFD1601766.1"/>
    <property type="molecule type" value="Genomic_DNA"/>
</dbReference>
<dbReference type="Pfam" id="PF00782">
    <property type="entry name" value="DSPc"/>
    <property type="match status" value="1"/>
</dbReference>
<dbReference type="InterPro" id="IPR026841">
    <property type="entry name" value="Aur1/Ipt1"/>
</dbReference>
<dbReference type="SUPFAM" id="SSF52799">
    <property type="entry name" value="(Phosphotyrosine protein) phosphatases II"/>
    <property type="match status" value="1"/>
</dbReference>
<dbReference type="PROSITE" id="PS50056">
    <property type="entry name" value="TYR_PHOSPHATASE_2"/>
    <property type="match status" value="1"/>
</dbReference>
<feature type="transmembrane region" description="Helical" evidence="1">
    <location>
        <begin position="209"/>
        <end position="226"/>
    </location>
</feature>
<dbReference type="InterPro" id="IPR020422">
    <property type="entry name" value="TYR_PHOSPHATASE_DUAL_dom"/>
</dbReference>
<name>A0ABW4H8W5_9FLAO</name>
<feature type="domain" description="Tyrosine specific protein phosphatases" evidence="2">
    <location>
        <begin position="359"/>
        <end position="420"/>
    </location>
</feature>
<gene>
    <name evidence="3" type="ORF">ACFSC2_03330</name>
</gene>